<accession>X6N692</accession>
<dbReference type="SUPFAM" id="SSF109993">
    <property type="entry name" value="VPS9 domain"/>
    <property type="match status" value="1"/>
</dbReference>
<feature type="coiled-coil region" evidence="1">
    <location>
        <begin position="48"/>
        <end position="82"/>
    </location>
</feature>
<organism evidence="3 4">
    <name type="scientific">Reticulomyxa filosa</name>
    <dbReference type="NCBI Taxonomy" id="46433"/>
    <lineage>
        <taxon>Eukaryota</taxon>
        <taxon>Sar</taxon>
        <taxon>Rhizaria</taxon>
        <taxon>Retaria</taxon>
        <taxon>Foraminifera</taxon>
        <taxon>Monothalamids</taxon>
        <taxon>Reticulomyxidae</taxon>
        <taxon>Reticulomyxa</taxon>
    </lineage>
</organism>
<dbReference type="AlphaFoldDB" id="X6N692"/>
<dbReference type="GO" id="GO:0000149">
    <property type="term" value="F:SNARE binding"/>
    <property type="evidence" value="ECO:0007669"/>
    <property type="project" value="TreeGrafter"/>
</dbReference>
<sequence length="489" mass="57473">MTATTTTMMTTTATAAVMISQQHRTKMLESLSKSKTKRELLGKMSMPLSKVEERLRQHSNELMEIQSKRKQIKETMATEMEEWNRQGAWECGHVCTSYYENYDLWLKLKMQICSANIECFRYKYKEIKKVFDKVHTNEKRMSMEDMIMSIDAALMTASNIRLPPAIIEVRTQEKTLQGVIKQLEQKYEEKKLDVRKPMTAQERTKHLLTLLDLMFEGFTYFHPIDNGFQVTFEQLLLDPRFEESRIITKWKELEKKNKDINMSNISRFLFNLTETLLKNAELTADKPYFQPHFFDATHLMTCRCIFPRSKELLQHILQKHHEKDRLYLKRLTWMASLTQEQIGIEEQFTCKIQHHSQPPYGQAITHIKMIDIVTTLSPQDSVATLIESVHCIQKIASEYYRINCDADHNSSSFKEPIINGDSLFPIVVFCVLQSGIHTWHAWLYCMEHFFRREILNFGQSGFCFTLLKATVTYVMSKRPSDFSLDDNIE</sequence>
<dbReference type="Proteomes" id="UP000023152">
    <property type="component" value="Unassembled WGS sequence"/>
</dbReference>
<dbReference type="GO" id="GO:0045022">
    <property type="term" value="P:early endosome to late endosome transport"/>
    <property type="evidence" value="ECO:0007669"/>
    <property type="project" value="TreeGrafter"/>
</dbReference>
<dbReference type="PROSITE" id="PS51205">
    <property type="entry name" value="VPS9"/>
    <property type="match status" value="1"/>
</dbReference>
<dbReference type="Gene3D" id="1.20.1050.80">
    <property type="entry name" value="VPS9 domain"/>
    <property type="match status" value="1"/>
</dbReference>
<dbReference type="Pfam" id="PF02204">
    <property type="entry name" value="VPS9"/>
    <property type="match status" value="1"/>
</dbReference>
<evidence type="ECO:0000256" key="1">
    <source>
        <dbReference type="SAM" id="Coils"/>
    </source>
</evidence>
<reference evidence="3 4" key="1">
    <citation type="journal article" date="2013" name="Curr. Biol.">
        <title>The Genome of the Foraminiferan Reticulomyxa filosa.</title>
        <authorList>
            <person name="Glockner G."/>
            <person name="Hulsmann N."/>
            <person name="Schleicher M."/>
            <person name="Noegel A.A."/>
            <person name="Eichinger L."/>
            <person name="Gallinger C."/>
            <person name="Pawlowski J."/>
            <person name="Sierra R."/>
            <person name="Euteneuer U."/>
            <person name="Pillet L."/>
            <person name="Moustafa A."/>
            <person name="Platzer M."/>
            <person name="Groth M."/>
            <person name="Szafranski K."/>
            <person name="Schliwa M."/>
        </authorList>
    </citation>
    <scope>NUCLEOTIDE SEQUENCE [LARGE SCALE GENOMIC DNA]</scope>
</reference>
<evidence type="ECO:0000313" key="4">
    <source>
        <dbReference type="Proteomes" id="UP000023152"/>
    </source>
</evidence>
<dbReference type="GO" id="GO:0030133">
    <property type="term" value="C:transport vesicle"/>
    <property type="evidence" value="ECO:0007669"/>
    <property type="project" value="TreeGrafter"/>
</dbReference>
<dbReference type="GO" id="GO:0005886">
    <property type="term" value="C:plasma membrane"/>
    <property type="evidence" value="ECO:0007669"/>
    <property type="project" value="TreeGrafter"/>
</dbReference>
<name>X6N692_RETFI</name>
<protein>
    <recommendedName>
        <fullName evidence="2">VPS9 domain-containing protein</fullName>
    </recommendedName>
</protein>
<dbReference type="GO" id="GO:0005085">
    <property type="term" value="F:guanyl-nucleotide exchange factor activity"/>
    <property type="evidence" value="ECO:0007669"/>
    <property type="project" value="TreeGrafter"/>
</dbReference>
<dbReference type="InterPro" id="IPR003123">
    <property type="entry name" value="VPS9"/>
</dbReference>
<feature type="domain" description="VPS9" evidence="2">
    <location>
        <begin position="321"/>
        <end position="483"/>
    </location>
</feature>
<evidence type="ECO:0000259" key="2">
    <source>
        <dbReference type="PROSITE" id="PS51205"/>
    </source>
</evidence>
<gene>
    <name evidence="3" type="ORF">RFI_15406</name>
</gene>
<dbReference type="InterPro" id="IPR051248">
    <property type="entry name" value="UPF0507/Ank_repeat_27"/>
</dbReference>
<dbReference type="GO" id="GO:0005770">
    <property type="term" value="C:late endosome"/>
    <property type="evidence" value="ECO:0007669"/>
    <property type="project" value="TreeGrafter"/>
</dbReference>
<dbReference type="InterPro" id="IPR037191">
    <property type="entry name" value="VPS9_dom_sf"/>
</dbReference>
<dbReference type="PANTHER" id="PTHR24170:SF1">
    <property type="entry name" value="DOMAIN PROTEIN, PUTATIVE (AFU_ORTHOLOGUE AFUA_1G09870)-RELATED"/>
    <property type="match status" value="1"/>
</dbReference>
<keyword evidence="1" id="KW-0175">Coiled coil</keyword>
<dbReference type="EMBL" id="ASPP01011286">
    <property type="protein sequence ID" value="ETO21800.1"/>
    <property type="molecule type" value="Genomic_DNA"/>
</dbReference>
<comment type="caution">
    <text evidence="3">The sequence shown here is derived from an EMBL/GenBank/DDBJ whole genome shotgun (WGS) entry which is preliminary data.</text>
</comment>
<proteinExistence type="predicted"/>
<keyword evidence="4" id="KW-1185">Reference proteome</keyword>
<dbReference type="OMA" id="CSANIEC"/>
<dbReference type="PANTHER" id="PTHR24170">
    <property type="entry name" value="ANKYRIN REPEAT DOMAIN-CONTAINING PROTEIN 27"/>
    <property type="match status" value="1"/>
</dbReference>
<dbReference type="GO" id="GO:0097422">
    <property type="term" value="C:tubular endosome"/>
    <property type="evidence" value="ECO:0007669"/>
    <property type="project" value="TreeGrafter"/>
</dbReference>
<evidence type="ECO:0000313" key="3">
    <source>
        <dbReference type="EMBL" id="ETO21800.1"/>
    </source>
</evidence>
<dbReference type="GO" id="GO:0005769">
    <property type="term" value="C:early endosome"/>
    <property type="evidence" value="ECO:0007669"/>
    <property type="project" value="TreeGrafter"/>
</dbReference>